<evidence type="ECO:0000259" key="21">
    <source>
        <dbReference type="PROSITE" id="PS52039"/>
    </source>
</evidence>
<dbReference type="FunFam" id="1.10.460.10:FF:000020">
    <property type="entry name" value="DNA topoisomerase 3-alpha"/>
    <property type="match status" value="1"/>
</dbReference>
<dbReference type="InterPro" id="IPR001878">
    <property type="entry name" value="Znf_CCHC"/>
</dbReference>
<dbReference type="FunFam" id="1.10.290.10:FF:000001">
    <property type="entry name" value="DNA topoisomerase"/>
    <property type="match status" value="1"/>
</dbReference>
<dbReference type="GO" id="GO:0031422">
    <property type="term" value="C:RecQ family helicase-topoisomerase III complex"/>
    <property type="evidence" value="ECO:0007669"/>
    <property type="project" value="TreeGrafter"/>
</dbReference>
<dbReference type="FunFam" id="3.40.50.140:FF:000003">
    <property type="entry name" value="DNA topoisomerase"/>
    <property type="match status" value="1"/>
</dbReference>
<evidence type="ECO:0000256" key="10">
    <source>
        <dbReference type="ARBA" id="ARBA00023029"/>
    </source>
</evidence>
<dbReference type="InterPro" id="IPR013826">
    <property type="entry name" value="Topo_IA_cen_sub3"/>
</dbReference>
<keyword evidence="10 16" id="KW-0799">Topoisomerase</keyword>
<evidence type="ECO:0000256" key="1">
    <source>
        <dbReference type="ARBA" id="ARBA00000213"/>
    </source>
</evidence>
<comment type="similarity">
    <text evidence="4 16">Belongs to the type IA topoisomerase family.</text>
</comment>
<dbReference type="GO" id="GO:0003677">
    <property type="term" value="F:DNA binding"/>
    <property type="evidence" value="ECO:0007669"/>
    <property type="project" value="UniProtKB-KW"/>
</dbReference>
<dbReference type="InterPro" id="IPR003601">
    <property type="entry name" value="Topo_IA_2"/>
</dbReference>
<evidence type="ECO:0000259" key="20">
    <source>
        <dbReference type="PROSITE" id="PS51999"/>
    </source>
</evidence>
<dbReference type="GO" id="GO:0003917">
    <property type="term" value="F:DNA topoisomerase type I (single strand cut, ATP-independent) activity"/>
    <property type="evidence" value="ECO:0007669"/>
    <property type="project" value="UniProtKB-EC"/>
</dbReference>
<dbReference type="Gene3D" id="1.10.460.10">
    <property type="entry name" value="Topoisomerase I, domain 2"/>
    <property type="match status" value="1"/>
</dbReference>
<evidence type="ECO:0000256" key="17">
    <source>
        <dbReference type="SAM" id="MobiDB-lite"/>
    </source>
</evidence>
<protein>
    <recommendedName>
        <fullName evidence="16">DNA topoisomerase</fullName>
        <ecNumber evidence="16">5.6.2.1</ecNumber>
    </recommendedName>
</protein>
<name>A0A9Q1C352_HOLLE</name>
<comment type="caution">
    <text evidence="22">The sequence shown here is derived from an EMBL/GenBank/DDBJ whole genome shotgun (WGS) entry which is preliminary data.</text>
</comment>
<feature type="domain" description="Toprim" evidence="19">
    <location>
        <begin position="51"/>
        <end position="195"/>
    </location>
</feature>
<dbReference type="PROSITE" id="PS52039">
    <property type="entry name" value="TOPO_IA_2"/>
    <property type="match status" value="1"/>
</dbReference>
<dbReference type="SUPFAM" id="SSF56712">
    <property type="entry name" value="Prokaryotic type I DNA topoisomerase"/>
    <property type="match status" value="1"/>
</dbReference>
<feature type="compositionally biased region" description="Gly residues" evidence="17">
    <location>
        <begin position="931"/>
        <end position="951"/>
    </location>
</feature>
<evidence type="ECO:0000259" key="19">
    <source>
        <dbReference type="PROSITE" id="PS50880"/>
    </source>
</evidence>
<evidence type="ECO:0000256" key="12">
    <source>
        <dbReference type="ARBA" id="ARBA00023128"/>
    </source>
</evidence>
<keyword evidence="23" id="KW-1185">Reference proteome</keyword>
<dbReference type="PANTHER" id="PTHR11390">
    <property type="entry name" value="PROKARYOTIC DNA TOPOISOMERASE"/>
    <property type="match status" value="1"/>
</dbReference>
<dbReference type="Gene3D" id="3.40.50.140">
    <property type="match status" value="1"/>
</dbReference>
<dbReference type="Pfam" id="PF06839">
    <property type="entry name" value="Zn_ribbon_GRF"/>
    <property type="match status" value="2"/>
</dbReference>
<feature type="domain" description="Topo IA-type catalytic" evidence="21">
    <location>
        <begin position="213"/>
        <end position="632"/>
    </location>
</feature>
<feature type="domain" description="GRF-type" evidence="20">
    <location>
        <begin position="972"/>
        <end position="1014"/>
    </location>
</feature>
<comment type="catalytic activity">
    <reaction evidence="1 16">
        <text>ATP-independent breakage of single-stranded DNA, followed by passage and rejoining.</text>
        <dbReference type="EC" id="5.6.2.1"/>
    </reaction>
</comment>
<dbReference type="PANTHER" id="PTHR11390:SF21">
    <property type="entry name" value="DNA TOPOISOMERASE 3-ALPHA"/>
    <property type="match status" value="1"/>
</dbReference>
<dbReference type="SMART" id="SM00437">
    <property type="entry name" value="TOP1Ac"/>
    <property type="match status" value="1"/>
</dbReference>
<feature type="region of interest" description="Disordered" evidence="17">
    <location>
        <begin position="1015"/>
        <end position="1080"/>
    </location>
</feature>
<keyword evidence="7 15" id="KW-0863">Zinc-finger</keyword>
<evidence type="ECO:0000259" key="18">
    <source>
        <dbReference type="PROSITE" id="PS50158"/>
    </source>
</evidence>
<dbReference type="InterPro" id="IPR013824">
    <property type="entry name" value="Topo_IA_cen_sub1"/>
</dbReference>
<organism evidence="22 23">
    <name type="scientific">Holothuria leucospilota</name>
    <name type="common">Black long sea cucumber</name>
    <name type="synonym">Mertensiothuria leucospilota</name>
    <dbReference type="NCBI Taxonomy" id="206669"/>
    <lineage>
        <taxon>Eukaryota</taxon>
        <taxon>Metazoa</taxon>
        <taxon>Echinodermata</taxon>
        <taxon>Eleutherozoa</taxon>
        <taxon>Echinozoa</taxon>
        <taxon>Holothuroidea</taxon>
        <taxon>Aspidochirotacea</taxon>
        <taxon>Aspidochirotida</taxon>
        <taxon>Holothuriidae</taxon>
        <taxon>Holothuria</taxon>
    </lineage>
</organism>
<evidence type="ECO:0000256" key="11">
    <source>
        <dbReference type="ARBA" id="ARBA00023125"/>
    </source>
</evidence>
<dbReference type="Pfam" id="PF01751">
    <property type="entry name" value="Toprim"/>
    <property type="match status" value="1"/>
</dbReference>
<dbReference type="InterPro" id="IPR010666">
    <property type="entry name" value="Znf_GRF"/>
</dbReference>
<sequence>MKIVKLFGSAPILQTKNFIGWSCTRLFLKRKAGNQAIDVSRTMARYPTGNRILCVAEKNDAARSIAEIMSRGGYRRREGFSKYNKIYEFDYHMFNKQCSVTMTSVSGHLMNYAFTAAYKNWRGCNPVALFDATIHKVCPDDYKDIQRTLEREAGRHDVLVVWTDCDREGENIGFEIINVCLAVKRNLQVYRARFSEITPQSVSNACNNLVPPDELVSKAVDVRQELDLRIGAAFTRLQTLRLQKVFPDALENQLISFGSCQFPTLGFVVERYKQVEAFVSEVFYKIKVSHQTDEGMTEFNWKRQRLFNRLACEVLLQICLERPIAKVVEVRSKHKSKWRPQPMDTVELEKLSSRKLRISAKETMKIAEKLYTSGYISYPRTETTMFPKDLNLFNLVQEQTQDPNWGPFATGILQHGPSPRQGNKTDQAHPPIHPTKYAGNLQGNEQRVYELIVRHFLACCSKDAQGQETVVEIKIADEEFSAQGLTIIERNYLDVYPYDRWSTKVIPHYERGQEFEPTEIQMTDGETSPPPLLTEADLIALMEKHGIGTDATHAEHIETIKSRLYVGVRPDGRFVPGELGMGLVEGYDLMGYELSKPNLRAELEADLKSICDGSKCADDVLSEQVTKYKTVFIEAAVKANMLDQALAQYLGQPAQQYVEEAIQAAEVHPVRKCPHCKESMVLKTKKDGGYMISCMGFPACKAVVFFPSAVQKAEVMDEMCQKCQPAAVKKIKFKFKKGSVPPMIPLEYIGCIGGCDYDLKEALDLNLGYLRRNPSPSQNTSSDNTRARSSTGNGFASSRTSQSSRNNSGWTSNGQGGHSSSSSSFQGGGQGLNRGSVRSYSTSAQPARTPLAQFNQGLPNFSNNSNSGNAVVCNCGSDAVELTVRKEGPNKGRKFLKCQSGQCNFFLWSDQEPNQNSSNTNHSAATNQQGYGNGFRGGFGGFQSGNEGSGSGYDSVNDENGRNTNVWGEVLCQCNQAAVERTVQKEGPNKGRKFYVCGKPRDNQCKFFQWADEDPKQPSFGGGGGGGTWTGGGRRKSFDGGSRGWGSRGGGSGGGGRKRNPARCSLCGEQGHTRRTCPDK</sequence>
<dbReference type="Gene3D" id="1.10.290.10">
    <property type="entry name" value="Topoisomerase I, domain 4"/>
    <property type="match status" value="1"/>
</dbReference>
<comment type="subunit">
    <text evidence="14">Binds ssDNA. Interacts (via N-terminal region) with BLM; the interaction is direct. Directly interacts with RMI1. Component of the RMI complex, containing at least TOP3A, RMI1 and RMI2. The RMI complex interacts with BLM.</text>
</comment>
<dbReference type="Pfam" id="PF01396">
    <property type="entry name" value="Zn_ribbon_Top1"/>
    <property type="match status" value="1"/>
</dbReference>
<dbReference type="InterPro" id="IPR003602">
    <property type="entry name" value="Topo_IA_DNA-bd_dom"/>
</dbReference>
<evidence type="ECO:0000313" key="23">
    <source>
        <dbReference type="Proteomes" id="UP001152320"/>
    </source>
</evidence>
<keyword evidence="9" id="KW-0460">Magnesium</keyword>
<dbReference type="GO" id="GO:0008270">
    <property type="term" value="F:zinc ion binding"/>
    <property type="evidence" value="ECO:0007669"/>
    <property type="project" value="UniProtKB-KW"/>
</dbReference>
<evidence type="ECO:0000256" key="8">
    <source>
        <dbReference type="ARBA" id="ARBA00022833"/>
    </source>
</evidence>
<proteinExistence type="inferred from homology"/>
<keyword evidence="12" id="KW-0496">Mitochondrion</keyword>
<evidence type="ECO:0000313" key="22">
    <source>
        <dbReference type="EMBL" id="KAJ8037131.1"/>
    </source>
</evidence>
<dbReference type="PROSITE" id="PS50880">
    <property type="entry name" value="TOPRIM"/>
    <property type="match status" value="1"/>
</dbReference>
<evidence type="ECO:0000256" key="16">
    <source>
        <dbReference type="RuleBase" id="RU362092"/>
    </source>
</evidence>
<evidence type="ECO:0000256" key="7">
    <source>
        <dbReference type="ARBA" id="ARBA00022771"/>
    </source>
</evidence>
<dbReference type="InterPro" id="IPR013825">
    <property type="entry name" value="Topo_IA_cen_sub2"/>
</dbReference>
<evidence type="ECO:0000256" key="3">
    <source>
        <dbReference type="ARBA" id="ARBA00004305"/>
    </source>
</evidence>
<dbReference type="PRINTS" id="PR00417">
    <property type="entry name" value="PRTPISMRASEI"/>
</dbReference>
<evidence type="ECO:0000256" key="4">
    <source>
        <dbReference type="ARBA" id="ARBA00009446"/>
    </source>
</evidence>
<dbReference type="InterPro" id="IPR013497">
    <property type="entry name" value="Topo_IA_cen"/>
</dbReference>
<feature type="compositionally biased region" description="Low complexity" evidence="17">
    <location>
        <begin position="797"/>
        <end position="808"/>
    </location>
</feature>
<dbReference type="SMART" id="SM00436">
    <property type="entry name" value="TOP1Bc"/>
    <property type="match status" value="1"/>
</dbReference>
<dbReference type="PROSITE" id="PS00396">
    <property type="entry name" value="TOPO_IA_1"/>
    <property type="match status" value="1"/>
</dbReference>
<feature type="region of interest" description="Disordered" evidence="17">
    <location>
        <begin position="772"/>
        <end position="846"/>
    </location>
</feature>
<dbReference type="Gene3D" id="2.70.20.10">
    <property type="entry name" value="Topoisomerase I, domain 3"/>
    <property type="match status" value="1"/>
</dbReference>
<evidence type="ECO:0000256" key="13">
    <source>
        <dbReference type="ARBA" id="ARBA00023235"/>
    </source>
</evidence>
<keyword evidence="6" id="KW-0677">Repeat</keyword>
<keyword evidence="8" id="KW-0862">Zinc</keyword>
<dbReference type="SMART" id="SM00493">
    <property type="entry name" value="TOPRIM"/>
    <property type="match status" value="1"/>
</dbReference>
<comment type="cofactor">
    <cofactor evidence="2">
        <name>Mg(2+)</name>
        <dbReference type="ChEBI" id="CHEBI:18420"/>
    </cofactor>
</comment>
<dbReference type="GO" id="GO:0005759">
    <property type="term" value="C:mitochondrial matrix"/>
    <property type="evidence" value="ECO:0007669"/>
    <property type="project" value="UniProtKB-SubCell"/>
</dbReference>
<comment type="subcellular location">
    <subcellularLocation>
        <location evidence="3">Mitochondrion matrix</location>
    </subcellularLocation>
</comment>
<dbReference type="PROSITE" id="PS51999">
    <property type="entry name" value="ZF_GRF"/>
    <property type="match status" value="2"/>
</dbReference>
<feature type="domain" description="GRF-type" evidence="20">
    <location>
        <begin position="873"/>
        <end position="912"/>
    </location>
</feature>
<evidence type="ECO:0000256" key="9">
    <source>
        <dbReference type="ARBA" id="ARBA00022842"/>
    </source>
</evidence>
<dbReference type="InterPro" id="IPR000380">
    <property type="entry name" value="Topo_IA"/>
</dbReference>
<dbReference type="SUPFAM" id="SSF57756">
    <property type="entry name" value="Retrovirus zinc finger-like domains"/>
    <property type="match status" value="1"/>
</dbReference>
<feature type="compositionally biased region" description="Polar residues" evidence="17">
    <location>
        <begin position="836"/>
        <end position="846"/>
    </location>
</feature>
<keyword evidence="13 16" id="KW-0413">Isomerase</keyword>
<dbReference type="Pfam" id="PF01131">
    <property type="entry name" value="Topoisom_bac"/>
    <property type="match status" value="1"/>
</dbReference>
<feature type="compositionally biased region" description="Polar residues" evidence="17">
    <location>
        <begin position="774"/>
        <end position="796"/>
    </location>
</feature>
<dbReference type="InterPro" id="IPR034144">
    <property type="entry name" value="TOPRIM_TopoIII"/>
</dbReference>
<dbReference type="GO" id="GO:0005654">
    <property type="term" value="C:nucleoplasm"/>
    <property type="evidence" value="ECO:0007669"/>
    <property type="project" value="UniProtKB-ARBA"/>
</dbReference>
<dbReference type="PROSITE" id="PS50158">
    <property type="entry name" value="ZF_CCHC"/>
    <property type="match status" value="1"/>
</dbReference>
<dbReference type="CDD" id="cd00186">
    <property type="entry name" value="TOP1Ac"/>
    <property type="match status" value="1"/>
</dbReference>
<feature type="region of interest" description="Disordered" evidence="17">
    <location>
        <begin position="910"/>
        <end position="960"/>
    </location>
</feature>
<gene>
    <name evidence="22" type="ORF">HOLleu_17874</name>
</gene>
<keyword evidence="5" id="KW-0479">Metal-binding</keyword>
<dbReference type="FunFam" id="2.70.20.10:FF:000004">
    <property type="entry name" value="DNA topoisomerase"/>
    <property type="match status" value="1"/>
</dbReference>
<dbReference type="GO" id="GO:0006310">
    <property type="term" value="P:DNA recombination"/>
    <property type="evidence" value="ECO:0007669"/>
    <property type="project" value="TreeGrafter"/>
</dbReference>
<feature type="compositionally biased region" description="Low complexity" evidence="17">
    <location>
        <begin position="914"/>
        <end position="930"/>
    </location>
</feature>
<evidence type="ECO:0000256" key="6">
    <source>
        <dbReference type="ARBA" id="ARBA00022737"/>
    </source>
</evidence>
<feature type="domain" description="CCHC-type" evidence="18">
    <location>
        <begin position="1063"/>
        <end position="1079"/>
    </location>
</feature>
<dbReference type="InterPro" id="IPR023406">
    <property type="entry name" value="Topo_IA_AS"/>
</dbReference>
<evidence type="ECO:0000256" key="2">
    <source>
        <dbReference type="ARBA" id="ARBA00001946"/>
    </source>
</evidence>
<dbReference type="GO" id="GO:0006281">
    <property type="term" value="P:DNA repair"/>
    <property type="evidence" value="ECO:0007669"/>
    <property type="project" value="TreeGrafter"/>
</dbReference>
<evidence type="ECO:0000256" key="15">
    <source>
        <dbReference type="PROSITE-ProRule" id="PRU00047"/>
    </source>
</evidence>
<evidence type="ECO:0000256" key="5">
    <source>
        <dbReference type="ARBA" id="ARBA00022723"/>
    </source>
</evidence>
<dbReference type="CDD" id="cd03362">
    <property type="entry name" value="TOPRIM_TopoIA_TopoIII"/>
    <property type="match status" value="1"/>
</dbReference>
<reference evidence="22" key="1">
    <citation type="submission" date="2021-10" db="EMBL/GenBank/DDBJ databases">
        <title>Tropical sea cucumber genome reveals ecological adaptation and Cuvierian tubules defense mechanism.</title>
        <authorList>
            <person name="Chen T."/>
        </authorList>
    </citation>
    <scope>NUCLEOTIDE SEQUENCE</scope>
    <source>
        <strain evidence="22">Nanhai2018</strain>
        <tissue evidence="22">Muscle</tissue>
    </source>
</reference>
<dbReference type="InterPro" id="IPR013498">
    <property type="entry name" value="Topo_IA_Znf"/>
</dbReference>
<dbReference type="Proteomes" id="UP001152320">
    <property type="component" value="Chromosome 8"/>
</dbReference>
<dbReference type="OrthoDB" id="430051at2759"/>
<feature type="compositionally biased region" description="Gly residues" evidence="17">
    <location>
        <begin position="1020"/>
        <end position="1032"/>
    </location>
</feature>
<dbReference type="EMBL" id="JAIZAY010000008">
    <property type="protein sequence ID" value="KAJ8037131.1"/>
    <property type="molecule type" value="Genomic_DNA"/>
</dbReference>
<accession>A0A9Q1C352</accession>
<dbReference type="InterPro" id="IPR023405">
    <property type="entry name" value="Topo_IA_core_domain"/>
</dbReference>
<keyword evidence="11 16" id="KW-0238">DNA-binding</keyword>
<comment type="function">
    <text evidence="16">Introduces a single-strand break via transesterification at a target site in duplex DNA. Releases the supercoiling and torsional tension of DNA introduced during the DNA replication and transcription by transiently cleaving and rejoining one strand of the DNA duplex. The scissile phosphodiester is attacked by the catalytic tyrosine of the enzyme, resulting in the formation of a DNA-(5'-phosphotyrosyl)-enzyme intermediate and the expulsion of a 3'-OH DNA strand.</text>
</comment>
<dbReference type="EC" id="5.6.2.1" evidence="16"/>
<dbReference type="InterPro" id="IPR036875">
    <property type="entry name" value="Znf_CCHC_sf"/>
</dbReference>
<dbReference type="InterPro" id="IPR006171">
    <property type="entry name" value="TOPRIM_dom"/>
</dbReference>
<evidence type="ECO:0000256" key="14">
    <source>
        <dbReference type="ARBA" id="ARBA00064039"/>
    </source>
</evidence>
<dbReference type="Gene3D" id="3.30.65.10">
    <property type="entry name" value="Bacterial Topoisomerase I, domain 1"/>
    <property type="match status" value="1"/>
</dbReference>
<dbReference type="GO" id="GO:0006265">
    <property type="term" value="P:DNA topological change"/>
    <property type="evidence" value="ECO:0007669"/>
    <property type="project" value="InterPro"/>
</dbReference>
<dbReference type="AlphaFoldDB" id="A0A9Q1C352"/>
<feature type="compositionally biased region" description="Gly residues" evidence="17">
    <location>
        <begin position="1041"/>
        <end position="1055"/>
    </location>
</feature>